<proteinExistence type="predicted"/>
<reference evidence="1 2" key="1">
    <citation type="submission" date="2023-07" db="EMBL/GenBank/DDBJ databases">
        <title>Sorghum-associated microbial communities from plants grown in Nebraska, USA.</title>
        <authorList>
            <person name="Schachtman D."/>
        </authorList>
    </citation>
    <scope>NUCLEOTIDE SEQUENCE [LARGE SCALE GENOMIC DNA]</scope>
    <source>
        <strain evidence="1 2">584</strain>
    </source>
</reference>
<evidence type="ECO:0000313" key="2">
    <source>
        <dbReference type="Proteomes" id="UP001262410"/>
    </source>
</evidence>
<dbReference type="Proteomes" id="UP001262410">
    <property type="component" value="Unassembled WGS sequence"/>
</dbReference>
<organism evidence="1 2">
    <name type="scientific">Inquilinus ginsengisoli</name>
    <dbReference type="NCBI Taxonomy" id="363840"/>
    <lineage>
        <taxon>Bacteria</taxon>
        <taxon>Pseudomonadati</taxon>
        <taxon>Pseudomonadota</taxon>
        <taxon>Alphaproteobacteria</taxon>
        <taxon>Rhodospirillales</taxon>
        <taxon>Rhodospirillaceae</taxon>
        <taxon>Inquilinus</taxon>
    </lineage>
</organism>
<sequence length="209" mass="22945">MTAIAKPETSLLADMAPEEQERLRSIAEEIRSGANWVVRKRRLLDTLLAIEAAIGGSPNEALIGEGSDFAALRAEIQKMEEDAHAAAVAAGEAPDEPLDDAELAAAANEIAFLTGLPTYVGSVLELLDESEINSVEQAAFYHLSAHGEHQRAADAWFEADHRHDTAFRKFLRANRDYSDLLDRFEEMLDVVEDGADDEDDFDAPEVTKH</sequence>
<dbReference type="EMBL" id="JAVDPW010000007">
    <property type="protein sequence ID" value="MDR6291807.1"/>
    <property type="molecule type" value="Genomic_DNA"/>
</dbReference>
<comment type="caution">
    <text evidence="1">The sequence shown here is derived from an EMBL/GenBank/DDBJ whole genome shotgun (WGS) entry which is preliminary data.</text>
</comment>
<accession>A0ABU1JU44</accession>
<protein>
    <submittedName>
        <fullName evidence="1">Uncharacterized protein</fullName>
    </submittedName>
</protein>
<gene>
    <name evidence="1" type="ORF">E9232_004341</name>
</gene>
<dbReference type="RefSeq" id="WP_309797327.1">
    <property type="nucleotide sequence ID" value="NZ_JAVDPW010000007.1"/>
</dbReference>
<keyword evidence="2" id="KW-1185">Reference proteome</keyword>
<evidence type="ECO:0000313" key="1">
    <source>
        <dbReference type="EMBL" id="MDR6291807.1"/>
    </source>
</evidence>
<name>A0ABU1JU44_9PROT</name>